<keyword evidence="4 6" id="KW-0067">ATP-binding</keyword>
<organism evidence="6 7">
    <name type="scientific">Halobacillus karajensis</name>
    <dbReference type="NCBI Taxonomy" id="195088"/>
    <lineage>
        <taxon>Bacteria</taxon>
        <taxon>Bacillati</taxon>
        <taxon>Bacillota</taxon>
        <taxon>Bacilli</taxon>
        <taxon>Bacillales</taxon>
        <taxon>Bacillaceae</taxon>
        <taxon>Halobacillus</taxon>
    </lineage>
</organism>
<dbReference type="SMART" id="SM00382">
    <property type="entry name" value="AAA"/>
    <property type="match status" value="1"/>
</dbReference>
<proteinExistence type="inferred from homology"/>
<dbReference type="GO" id="GO:0098796">
    <property type="term" value="C:membrane protein complex"/>
    <property type="evidence" value="ECO:0007669"/>
    <property type="project" value="UniProtKB-ARBA"/>
</dbReference>
<reference evidence="6 7" key="2">
    <citation type="submission" date="2014-05" db="EMBL/GenBank/DDBJ databases">
        <title>Draft genome sequence of Halobacillus karajensis HK-03.</title>
        <authorList>
            <person name="Khelaifia S."/>
            <person name="Croce O."/>
            <person name="Lagier J.C."/>
            <person name="Raoult D."/>
        </authorList>
    </citation>
    <scope>NUCLEOTIDE SEQUENCE [LARGE SCALE GENOMIC DNA]</scope>
    <source>
        <strain evidence="6 7">HD-03</strain>
    </source>
</reference>
<dbReference type="Gene3D" id="3.40.50.300">
    <property type="entry name" value="P-loop containing nucleotide triphosphate hydrolases"/>
    <property type="match status" value="1"/>
</dbReference>
<dbReference type="InterPro" id="IPR003593">
    <property type="entry name" value="AAA+_ATPase"/>
</dbReference>
<dbReference type="InterPro" id="IPR003439">
    <property type="entry name" value="ABC_transporter-like_ATP-bd"/>
</dbReference>
<dbReference type="SUPFAM" id="SSF52540">
    <property type="entry name" value="P-loop containing nucleoside triphosphate hydrolases"/>
    <property type="match status" value="1"/>
</dbReference>
<evidence type="ECO:0000313" key="6">
    <source>
        <dbReference type="EMBL" id="CDQ22739.1"/>
    </source>
</evidence>
<dbReference type="EMBL" id="CCDI010000001">
    <property type="protein sequence ID" value="CDQ22739.1"/>
    <property type="molecule type" value="Genomic_DNA"/>
</dbReference>
<evidence type="ECO:0000259" key="5">
    <source>
        <dbReference type="PROSITE" id="PS50893"/>
    </source>
</evidence>
<evidence type="ECO:0000313" key="7">
    <source>
        <dbReference type="Proteomes" id="UP000028868"/>
    </source>
</evidence>
<evidence type="ECO:0000256" key="1">
    <source>
        <dbReference type="ARBA" id="ARBA00005417"/>
    </source>
</evidence>
<dbReference type="GO" id="GO:0005524">
    <property type="term" value="F:ATP binding"/>
    <property type="evidence" value="ECO:0007669"/>
    <property type="project" value="UniProtKB-KW"/>
</dbReference>
<gene>
    <name evidence="6" type="primary">ytrE</name>
    <name evidence="6" type="ORF">BN983_00954</name>
</gene>
<dbReference type="CDD" id="cd03255">
    <property type="entry name" value="ABC_MJ0796_LolCDE_FtsE"/>
    <property type="match status" value="1"/>
</dbReference>
<reference evidence="7" key="1">
    <citation type="submission" date="2014-03" db="EMBL/GenBank/DDBJ databases">
        <authorList>
            <person name="Urmite Genomes U."/>
        </authorList>
    </citation>
    <scope>NUCLEOTIDE SEQUENCE [LARGE SCALE GENOMIC DNA]</scope>
    <source>
        <strain evidence="7">HD-03</strain>
    </source>
</reference>
<accession>A0A024P316</accession>
<comment type="caution">
    <text evidence="6">The sequence shown here is derived from an EMBL/GenBank/DDBJ whole genome shotgun (WGS) entry which is preliminary data.</text>
</comment>
<dbReference type="InterPro" id="IPR017871">
    <property type="entry name" value="ABC_transporter-like_CS"/>
</dbReference>
<dbReference type="PANTHER" id="PTHR24220">
    <property type="entry name" value="IMPORT ATP-BINDING PROTEIN"/>
    <property type="match status" value="1"/>
</dbReference>
<dbReference type="InterPro" id="IPR027417">
    <property type="entry name" value="P-loop_NTPase"/>
</dbReference>
<evidence type="ECO:0000256" key="4">
    <source>
        <dbReference type="ARBA" id="ARBA00022840"/>
    </source>
</evidence>
<dbReference type="Proteomes" id="UP000028868">
    <property type="component" value="Unassembled WGS sequence"/>
</dbReference>
<evidence type="ECO:0000256" key="3">
    <source>
        <dbReference type="ARBA" id="ARBA00022741"/>
    </source>
</evidence>
<dbReference type="AlphaFoldDB" id="A0A024P316"/>
<dbReference type="PROSITE" id="PS00211">
    <property type="entry name" value="ABC_TRANSPORTER_1"/>
    <property type="match status" value="1"/>
</dbReference>
<evidence type="ECO:0000256" key="2">
    <source>
        <dbReference type="ARBA" id="ARBA00022448"/>
    </source>
</evidence>
<dbReference type="GO" id="GO:0016887">
    <property type="term" value="F:ATP hydrolysis activity"/>
    <property type="evidence" value="ECO:0007669"/>
    <property type="project" value="InterPro"/>
</dbReference>
<keyword evidence="7" id="KW-1185">Reference proteome</keyword>
<dbReference type="GO" id="GO:0005886">
    <property type="term" value="C:plasma membrane"/>
    <property type="evidence" value="ECO:0007669"/>
    <property type="project" value="TreeGrafter"/>
</dbReference>
<dbReference type="FunFam" id="3.40.50.300:FF:000032">
    <property type="entry name" value="Export ABC transporter ATP-binding protein"/>
    <property type="match status" value="1"/>
</dbReference>
<dbReference type="PANTHER" id="PTHR24220:SF648">
    <property type="entry name" value="ABC TRANSPORTER ATP-BINDING PROTEIN YTRE"/>
    <property type="match status" value="1"/>
</dbReference>
<dbReference type="GO" id="GO:0022857">
    <property type="term" value="F:transmembrane transporter activity"/>
    <property type="evidence" value="ECO:0007669"/>
    <property type="project" value="TreeGrafter"/>
</dbReference>
<feature type="domain" description="ABC transporter" evidence="5">
    <location>
        <begin position="2"/>
        <end position="232"/>
    </location>
</feature>
<name>A0A024P316_9BACI</name>
<protein>
    <submittedName>
        <fullName evidence="6">ABC transporter ATP-binding protein YtrE</fullName>
    </submittedName>
</protein>
<keyword evidence="2" id="KW-0813">Transport</keyword>
<dbReference type="Pfam" id="PF00005">
    <property type="entry name" value="ABC_tran"/>
    <property type="match status" value="1"/>
</dbReference>
<dbReference type="InterPro" id="IPR015854">
    <property type="entry name" value="ABC_transpr_LolD-like"/>
</dbReference>
<comment type="similarity">
    <text evidence="1">Belongs to the ABC transporter superfamily.</text>
</comment>
<dbReference type="InterPro" id="IPR017911">
    <property type="entry name" value="MacB-like_ATP-bd"/>
</dbReference>
<keyword evidence="3" id="KW-0547">Nucleotide-binding</keyword>
<dbReference type="RefSeq" id="WP_035506158.1">
    <property type="nucleotide sequence ID" value="NZ_CCDH010000001.1"/>
</dbReference>
<dbReference type="PROSITE" id="PS50893">
    <property type="entry name" value="ABC_TRANSPORTER_2"/>
    <property type="match status" value="1"/>
</dbReference>
<sequence>MIKVESLSHAFYVGKKNNRQEVPVLRDINLQIQEGEIVSIVGRSGSGKSTLLNLMSGYIKPTQGDLYINEERVTEFKESKWADFRSEHLGFIFQSFQLIPSMTAYQNIELPLVMKGISEYERKRRVDKLLERVGLSDFREHYPSELSGGQQQRVSVARALIVNPPIILADEPTGSLDQETEKELLDFIQKLNKEEKITFVIITHDEEVAQIADRTIRLEDGRLVSDREEAAK</sequence>